<evidence type="ECO:0000259" key="9">
    <source>
        <dbReference type="PROSITE" id="PS50893"/>
    </source>
</evidence>
<dbReference type="PANTHER" id="PTHR11384:SF59">
    <property type="entry name" value="LYSOSOMAL COBALAMIN TRANSPORTER ABCD4"/>
    <property type="match status" value="1"/>
</dbReference>
<evidence type="ECO:0000256" key="1">
    <source>
        <dbReference type="ARBA" id="ARBA00004651"/>
    </source>
</evidence>
<keyword evidence="4" id="KW-0547">Nucleotide-binding</keyword>
<dbReference type="SMART" id="SM00382">
    <property type="entry name" value="AAA"/>
    <property type="match status" value="1"/>
</dbReference>
<dbReference type="OrthoDB" id="9810134at2"/>
<keyword evidence="2" id="KW-0813">Transport</keyword>
<feature type="domain" description="ABC transmembrane type-1" evidence="10">
    <location>
        <begin position="44"/>
        <end position="332"/>
    </location>
</feature>
<keyword evidence="5" id="KW-0067">ATP-binding</keyword>
<feature type="transmembrane region" description="Helical" evidence="8">
    <location>
        <begin position="66"/>
        <end position="91"/>
    </location>
</feature>
<dbReference type="AlphaFoldDB" id="A0A317E9X1"/>
<dbReference type="Pfam" id="PF06472">
    <property type="entry name" value="ABC_membrane_2"/>
    <property type="match status" value="1"/>
</dbReference>
<dbReference type="GO" id="GO:0140359">
    <property type="term" value="F:ABC-type transporter activity"/>
    <property type="evidence" value="ECO:0007669"/>
    <property type="project" value="InterPro"/>
</dbReference>
<dbReference type="GO" id="GO:0005886">
    <property type="term" value="C:plasma membrane"/>
    <property type="evidence" value="ECO:0007669"/>
    <property type="project" value="UniProtKB-SubCell"/>
</dbReference>
<reference evidence="12" key="1">
    <citation type="submission" date="2018-05" db="EMBL/GenBank/DDBJ databases">
        <title>Zavarzinia sp. HR-AS.</title>
        <authorList>
            <person name="Lee Y."/>
            <person name="Jeon C.O."/>
        </authorList>
    </citation>
    <scope>NUCLEOTIDE SEQUENCE [LARGE SCALE GENOMIC DNA]</scope>
    <source>
        <strain evidence="12">DSM 1231</strain>
    </source>
</reference>
<comment type="caution">
    <text evidence="11">The sequence shown here is derived from an EMBL/GenBank/DDBJ whole genome shotgun (WGS) entry which is preliminary data.</text>
</comment>
<proteinExistence type="predicted"/>
<dbReference type="Pfam" id="PF00005">
    <property type="entry name" value="ABC_tran"/>
    <property type="match status" value="1"/>
</dbReference>
<evidence type="ECO:0000256" key="4">
    <source>
        <dbReference type="ARBA" id="ARBA00022741"/>
    </source>
</evidence>
<evidence type="ECO:0000256" key="7">
    <source>
        <dbReference type="ARBA" id="ARBA00023136"/>
    </source>
</evidence>
<dbReference type="CDD" id="cd03223">
    <property type="entry name" value="ABCD_peroxisomal_ALDP"/>
    <property type="match status" value="1"/>
</dbReference>
<sequence length="565" mass="63107">MSKAWIFLKQLWALTLPYFKSRGGLWALGFFGFLVGLSFVIVEINVRLSYWNNRFFTALQEKNQDTFWAEIVVFAQLAGLWIAFAVLRYVLTQVFEIRWRTWLTNHFIERWTRANAAYKMQLTHRGTDNPDQRIADDLRLFVDKTLALSLSFISNAATLVSFSFVLWSLSGQVQTVTLFGADYVVPGLLFWVALVYSALITWVLHLIGRPLVRLNFERERREADFRFDLVRVRENAEAVALYGGGEAERERLSGRFEEVRRNFMAIVNRQKVLVGVQATFDQAVILVPYLVMGAAYFGGRIPLGHMTQSAGAFNSVQGAFSWFANLYTALAEWAAVVQRLTSFLQVLKQAEAQQSAFAATPAGGSDWVASDLDIALPDGRPLLSTDFTLKEGEHVLITGVSGSGKSTLFRVLAGIWPFGEGGLAIPAGAAGKGTLFLPQRPYVPVGTLRAAVAYPAKAAEVHDDVLRQALADVGLPALAGRLDDEGHWQNTLSGGELQRLALARALVQQPRWLFLDEATSAMDEAMEQRLYTLIRERLPQTTVISIGHRSSLRPFHDREFRLGPA</sequence>
<evidence type="ECO:0000256" key="6">
    <source>
        <dbReference type="ARBA" id="ARBA00022989"/>
    </source>
</evidence>
<evidence type="ECO:0008006" key="13">
    <source>
        <dbReference type="Google" id="ProtNLM"/>
    </source>
</evidence>
<dbReference type="SUPFAM" id="SSF52540">
    <property type="entry name" value="P-loop containing nucleoside triphosphate hydrolases"/>
    <property type="match status" value="1"/>
</dbReference>
<protein>
    <recommendedName>
        <fullName evidence="13">ABC transporter ATP-binding protein</fullName>
    </recommendedName>
</protein>
<keyword evidence="12" id="KW-1185">Reference proteome</keyword>
<dbReference type="EMBL" id="QGLF01000001">
    <property type="protein sequence ID" value="PWR23917.1"/>
    <property type="molecule type" value="Genomic_DNA"/>
</dbReference>
<evidence type="ECO:0000256" key="3">
    <source>
        <dbReference type="ARBA" id="ARBA00022692"/>
    </source>
</evidence>
<dbReference type="Proteomes" id="UP000246077">
    <property type="component" value="Unassembled WGS sequence"/>
</dbReference>
<dbReference type="InterPro" id="IPR036640">
    <property type="entry name" value="ABC1_TM_sf"/>
</dbReference>
<feature type="transmembrane region" description="Helical" evidence="8">
    <location>
        <begin position="25"/>
        <end position="46"/>
    </location>
</feature>
<dbReference type="PROSITE" id="PS50929">
    <property type="entry name" value="ABC_TM1F"/>
    <property type="match status" value="1"/>
</dbReference>
<keyword evidence="3 8" id="KW-0812">Transmembrane</keyword>
<evidence type="ECO:0000313" key="12">
    <source>
        <dbReference type="Proteomes" id="UP000246077"/>
    </source>
</evidence>
<dbReference type="InterPro" id="IPR027417">
    <property type="entry name" value="P-loop_NTPase"/>
</dbReference>
<dbReference type="Gene3D" id="3.40.50.300">
    <property type="entry name" value="P-loop containing nucleotide triphosphate hydrolases"/>
    <property type="match status" value="1"/>
</dbReference>
<dbReference type="GO" id="GO:0005524">
    <property type="term" value="F:ATP binding"/>
    <property type="evidence" value="ECO:0007669"/>
    <property type="project" value="UniProtKB-KW"/>
</dbReference>
<dbReference type="RefSeq" id="WP_109919948.1">
    <property type="nucleotide sequence ID" value="NZ_QGLF01000001.1"/>
</dbReference>
<evidence type="ECO:0000256" key="5">
    <source>
        <dbReference type="ARBA" id="ARBA00022840"/>
    </source>
</evidence>
<evidence type="ECO:0000256" key="2">
    <source>
        <dbReference type="ARBA" id="ARBA00022448"/>
    </source>
</evidence>
<evidence type="ECO:0000256" key="8">
    <source>
        <dbReference type="SAM" id="Phobius"/>
    </source>
</evidence>
<dbReference type="SUPFAM" id="SSF90123">
    <property type="entry name" value="ABC transporter transmembrane region"/>
    <property type="match status" value="1"/>
</dbReference>
<dbReference type="PANTHER" id="PTHR11384">
    <property type="entry name" value="ATP-BINDING CASSETTE, SUB-FAMILY D MEMBER"/>
    <property type="match status" value="1"/>
</dbReference>
<dbReference type="Gene3D" id="1.20.1560.10">
    <property type="entry name" value="ABC transporter type 1, transmembrane domain"/>
    <property type="match status" value="1"/>
</dbReference>
<keyword evidence="6 8" id="KW-1133">Transmembrane helix</keyword>
<feature type="domain" description="ABC transporter" evidence="9">
    <location>
        <begin position="367"/>
        <end position="565"/>
    </location>
</feature>
<organism evidence="11 12">
    <name type="scientific">Zavarzinia compransoris</name>
    <dbReference type="NCBI Taxonomy" id="1264899"/>
    <lineage>
        <taxon>Bacteria</taxon>
        <taxon>Pseudomonadati</taxon>
        <taxon>Pseudomonadota</taxon>
        <taxon>Alphaproteobacteria</taxon>
        <taxon>Rhodospirillales</taxon>
        <taxon>Zavarziniaceae</taxon>
        <taxon>Zavarzinia</taxon>
    </lineage>
</organism>
<dbReference type="InterPro" id="IPR003593">
    <property type="entry name" value="AAA+_ATPase"/>
</dbReference>
<dbReference type="GO" id="GO:0016887">
    <property type="term" value="F:ATP hydrolysis activity"/>
    <property type="evidence" value="ECO:0007669"/>
    <property type="project" value="InterPro"/>
</dbReference>
<feature type="transmembrane region" description="Helical" evidence="8">
    <location>
        <begin position="146"/>
        <end position="169"/>
    </location>
</feature>
<feature type="transmembrane region" description="Helical" evidence="8">
    <location>
        <begin position="189"/>
        <end position="212"/>
    </location>
</feature>
<dbReference type="InterPro" id="IPR011527">
    <property type="entry name" value="ABC1_TM_dom"/>
</dbReference>
<dbReference type="InterPro" id="IPR003439">
    <property type="entry name" value="ABC_transporter-like_ATP-bd"/>
</dbReference>
<keyword evidence="7 8" id="KW-0472">Membrane</keyword>
<gene>
    <name evidence="11" type="ORF">DKG75_05030</name>
</gene>
<dbReference type="InterPro" id="IPR017871">
    <property type="entry name" value="ABC_transporter-like_CS"/>
</dbReference>
<dbReference type="PROSITE" id="PS50893">
    <property type="entry name" value="ABC_TRANSPORTER_2"/>
    <property type="match status" value="1"/>
</dbReference>
<comment type="subcellular location">
    <subcellularLocation>
        <location evidence="1">Cell membrane</location>
        <topology evidence="1">Multi-pass membrane protein</topology>
    </subcellularLocation>
</comment>
<name>A0A317E9X1_9PROT</name>
<evidence type="ECO:0000259" key="10">
    <source>
        <dbReference type="PROSITE" id="PS50929"/>
    </source>
</evidence>
<dbReference type="InterPro" id="IPR050835">
    <property type="entry name" value="ABC_transporter_sub-D"/>
</dbReference>
<accession>A0A317E9X1</accession>
<dbReference type="PROSITE" id="PS00211">
    <property type="entry name" value="ABC_TRANSPORTER_1"/>
    <property type="match status" value="1"/>
</dbReference>
<evidence type="ECO:0000313" key="11">
    <source>
        <dbReference type="EMBL" id="PWR23917.1"/>
    </source>
</evidence>